<dbReference type="RefSeq" id="WP_095130945.1">
    <property type="nucleotide sequence ID" value="NZ_NIBG01000002.1"/>
</dbReference>
<reference evidence="1 2" key="1">
    <citation type="submission" date="2017-06" db="EMBL/GenBank/DDBJ databases">
        <title>Draft genome sequence of anaerobic fermentative bacterium Anaeromicrobium sediminis DY2726D isolated from West Pacific Ocean sediments.</title>
        <authorList>
            <person name="Zeng X."/>
        </authorList>
    </citation>
    <scope>NUCLEOTIDE SEQUENCE [LARGE SCALE GENOMIC DNA]</scope>
    <source>
        <strain evidence="1 2">DY2726D</strain>
    </source>
</reference>
<dbReference type="InterPro" id="IPR010327">
    <property type="entry name" value="FldB/FldC_alpha/beta"/>
</dbReference>
<comment type="caution">
    <text evidence="1">The sequence shown here is derived from an EMBL/GenBank/DDBJ whole genome shotgun (WGS) entry which is preliminary data.</text>
</comment>
<gene>
    <name evidence="1" type="ORF">CCE28_03230</name>
</gene>
<dbReference type="AlphaFoldDB" id="A0A267MLU6"/>
<evidence type="ECO:0000313" key="2">
    <source>
        <dbReference type="Proteomes" id="UP000216024"/>
    </source>
</evidence>
<protein>
    <recommendedName>
        <fullName evidence="3">2-hydroxyglutaryl-CoA dehydratase</fullName>
    </recommendedName>
</protein>
<keyword evidence="2" id="KW-1185">Reference proteome</keyword>
<sequence length="437" mass="50560">MKRLLKQLGFNDEEIILYSNEISRFQKILSLTEDHIEKCAKNLNVNFDLSFKSIRMLLKELFTCVFSDFRKIEDGEQSVIQIAIPMPNAIPGVVSQLTEKLHVSSSEYILIYLAGIIFDVYHQIGGEGPNHCKRCGLNLSRETLYHNPFYLKPNGIITCLGYCDEIHKVGELLEIEHGIPHYNLTQIHGITYENQKEYLKTALTGFLMEMTGASEEGVIESLEKMNQGNLEINLLLNKIQTLTLKSPHVYVTFNEISILNILNLIYLEDHHNKAKNILKLFVRELKEKMKGDAYIMKNPIRIGCMHLPFTNAHMDRIFREHNAAVVVSSMYASDPEPIPSASIFDRCLSPFFRYKMLTELEDKRRFIDKIIEDYSLDVFLFGQFENDRALGGNQTLIMENLDHKNKAYYLSIHNWQKMGLNHSMKLESLVEVIKERM</sequence>
<dbReference type="Pfam" id="PF06050">
    <property type="entry name" value="HGD-D"/>
    <property type="match status" value="1"/>
</dbReference>
<proteinExistence type="predicted"/>
<dbReference type="EMBL" id="NIBG01000002">
    <property type="protein sequence ID" value="PAB60571.1"/>
    <property type="molecule type" value="Genomic_DNA"/>
</dbReference>
<organism evidence="1 2">
    <name type="scientific">Anaeromicrobium sediminis</name>
    <dbReference type="NCBI Taxonomy" id="1478221"/>
    <lineage>
        <taxon>Bacteria</taxon>
        <taxon>Bacillati</taxon>
        <taxon>Bacillota</taxon>
        <taxon>Clostridia</taxon>
        <taxon>Peptostreptococcales</taxon>
        <taxon>Thermotaleaceae</taxon>
        <taxon>Anaeromicrobium</taxon>
    </lineage>
</organism>
<evidence type="ECO:0000313" key="1">
    <source>
        <dbReference type="EMBL" id="PAB60571.1"/>
    </source>
</evidence>
<dbReference type="Proteomes" id="UP000216024">
    <property type="component" value="Unassembled WGS sequence"/>
</dbReference>
<name>A0A267MLU6_9FIRM</name>
<evidence type="ECO:0008006" key="3">
    <source>
        <dbReference type="Google" id="ProtNLM"/>
    </source>
</evidence>
<accession>A0A267MLU6</accession>